<evidence type="ECO:0000256" key="6">
    <source>
        <dbReference type="ARBA" id="ARBA00022989"/>
    </source>
</evidence>
<evidence type="ECO:0000256" key="1">
    <source>
        <dbReference type="ARBA" id="ARBA00004651"/>
    </source>
</evidence>
<feature type="transmembrane region" description="Helical" evidence="9">
    <location>
        <begin position="215"/>
        <end position="235"/>
    </location>
</feature>
<evidence type="ECO:0000256" key="9">
    <source>
        <dbReference type="SAM" id="Phobius"/>
    </source>
</evidence>
<gene>
    <name evidence="10" type="ORF">WOLCODRAFT_19389</name>
</gene>
<organism evidence="10 11">
    <name type="scientific">Wolfiporia cocos (strain MD-104)</name>
    <name type="common">Brown rot fungus</name>
    <dbReference type="NCBI Taxonomy" id="742152"/>
    <lineage>
        <taxon>Eukaryota</taxon>
        <taxon>Fungi</taxon>
        <taxon>Dikarya</taxon>
        <taxon>Basidiomycota</taxon>
        <taxon>Agaricomycotina</taxon>
        <taxon>Agaricomycetes</taxon>
        <taxon>Polyporales</taxon>
        <taxon>Phaeolaceae</taxon>
        <taxon>Wolfiporia</taxon>
    </lineage>
</organism>
<evidence type="ECO:0000313" key="10">
    <source>
        <dbReference type="EMBL" id="PCH45141.1"/>
    </source>
</evidence>
<feature type="region of interest" description="Disordered" evidence="8">
    <location>
        <begin position="388"/>
        <end position="414"/>
    </location>
</feature>
<evidence type="ECO:0000256" key="4">
    <source>
        <dbReference type="ARBA" id="ARBA00022475"/>
    </source>
</evidence>
<evidence type="ECO:0008006" key="12">
    <source>
        <dbReference type="Google" id="ProtNLM"/>
    </source>
</evidence>
<feature type="transmembrane region" description="Helical" evidence="9">
    <location>
        <begin position="155"/>
        <end position="175"/>
    </location>
</feature>
<dbReference type="OrthoDB" id="1099at2759"/>
<dbReference type="Pfam" id="PF03595">
    <property type="entry name" value="SLAC1"/>
    <property type="match status" value="1"/>
</dbReference>
<accession>A0A2H3JT28</accession>
<feature type="transmembrane region" description="Helical" evidence="9">
    <location>
        <begin position="187"/>
        <end position="208"/>
    </location>
</feature>
<keyword evidence="5 9" id="KW-0812">Transmembrane</keyword>
<keyword evidence="7 9" id="KW-0472">Membrane</keyword>
<evidence type="ECO:0000256" key="7">
    <source>
        <dbReference type="ARBA" id="ARBA00023136"/>
    </source>
</evidence>
<feature type="transmembrane region" description="Helical" evidence="9">
    <location>
        <begin position="272"/>
        <end position="294"/>
    </location>
</feature>
<keyword evidence="3" id="KW-0813">Transport</keyword>
<dbReference type="PANTHER" id="PTHR31686:SF1">
    <property type="entry name" value="SULFITE EFFLUX PUMP SSU1"/>
    <property type="match status" value="1"/>
</dbReference>
<reference evidence="10 11" key="1">
    <citation type="journal article" date="2012" name="Science">
        <title>The Paleozoic origin of enzymatic lignin decomposition reconstructed from 31 fungal genomes.</title>
        <authorList>
            <person name="Floudas D."/>
            <person name="Binder M."/>
            <person name="Riley R."/>
            <person name="Barry K."/>
            <person name="Blanchette R.A."/>
            <person name="Henrissat B."/>
            <person name="Martinez A.T."/>
            <person name="Otillar R."/>
            <person name="Spatafora J.W."/>
            <person name="Yadav J.S."/>
            <person name="Aerts A."/>
            <person name="Benoit I."/>
            <person name="Boyd A."/>
            <person name="Carlson A."/>
            <person name="Copeland A."/>
            <person name="Coutinho P.M."/>
            <person name="de Vries R.P."/>
            <person name="Ferreira P."/>
            <person name="Findley K."/>
            <person name="Foster B."/>
            <person name="Gaskell J."/>
            <person name="Glotzer D."/>
            <person name="Gorecki P."/>
            <person name="Heitman J."/>
            <person name="Hesse C."/>
            <person name="Hori C."/>
            <person name="Igarashi K."/>
            <person name="Jurgens J.A."/>
            <person name="Kallen N."/>
            <person name="Kersten P."/>
            <person name="Kohler A."/>
            <person name="Kuees U."/>
            <person name="Kumar T.K.A."/>
            <person name="Kuo A."/>
            <person name="LaButti K."/>
            <person name="Larrondo L.F."/>
            <person name="Lindquist E."/>
            <person name="Ling A."/>
            <person name="Lombard V."/>
            <person name="Lucas S."/>
            <person name="Lundell T."/>
            <person name="Martin R."/>
            <person name="McLaughlin D.J."/>
            <person name="Morgenstern I."/>
            <person name="Morin E."/>
            <person name="Murat C."/>
            <person name="Nagy L.G."/>
            <person name="Nolan M."/>
            <person name="Ohm R.A."/>
            <person name="Patyshakuliyeva A."/>
            <person name="Rokas A."/>
            <person name="Ruiz-Duenas F.J."/>
            <person name="Sabat G."/>
            <person name="Salamov A."/>
            <person name="Samejima M."/>
            <person name="Schmutz J."/>
            <person name="Slot J.C."/>
            <person name="St John F."/>
            <person name="Stenlid J."/>
            <person name="Sun H."/>
            <person name="Sun S."/>
            <person name="Syed K."/>
            <person name="Tsang A."/>
            <person name="Wiebenga A."/>
            <person name="Young D."/>
            <person name="Pisabarro A."/>
            <person name="Eastwood D.C."/>
            <person name="Martin F."/>
            <person name="Cullen D."/>
            <person name="Grigoriev I.V."/>
            <person name="Hibbett D.S."/>
        </authorList>
    </citation>
    <scope>NUCLEOTIDE SEQUENCE [LARGE SCALE GENOMIC DNA]</scope>
    <source>
        <strain evidence="10 11">MD-104</strain>
    </source>
</reference>
<dbReference type="GO" id="GO:0005886">
    <property type="term" value="C:plasma membrane"/>
    <property type="evidence" value="ECO:0007669"/>
    <property type="project" value="UniProtKB-SubCell"/>
</dbReference>
<comment type="similarity">
    <text evidence="2">Belongs to the tellurite-resistance/dicarboxylate transporter (TDT) family.</text>
</comment>
<dbReference type="Gene3D" id="1.50.10.150">
    <property type="entry name" value="Voltage-dependent anion channel"/>
    <property type="match status" value="1"/>
</dbReference>
<protein>
    <recommendedName>
        <fullName evidence="12">C4-dicarboxylate transporter/malic acid transport protein</fullName>
    </recommendedName>
</protein>
<feature type="transmembrane region" description="Helical" evidence="9">
    <location>
        <begin position="44"/>
        <end position="64"/>
    </location>
</feature>
<comment type="subcellular location">
    <subcellularLocation>
        <location evidence="1">Cell membrane</location>
        <topology evidence="1">Multi-pass membrane protein</topology>
    </subcellularLocation>
</comment>
<dbReference type="PANTHER" id="PTHR31686">
    <property type="match status" value="1"/>
</dbReference>
<keyword evidence="11" id="KW-1185">Reference proteome</keyword>
<evidence type="ECO:0000313" key="11">
    <source>
        <dbReference type="Proteomes" id="UP000218811"/>
    </source>
</evidence>
<feature type="transmembrane region" description="Helical" evidence="9">
    <location>
        <begin position="117"/>
        <end position="143"/>
    </location>
</feature>
<dbReference type="GO" id="GO:0000319">
    <property type="term" value="F:sulfite transmembrane transporter activity"/>
    <property type="evidence" value="ECO:0007669"/>
    <property type="project" value="TreeGrafter"/>
</dbReference>
<dbReference type="EMBL" id="KB468168">
    <property type="protein sequence ID" value="PCH45141.1"/>
    <property type="molecule type" value="Genomic_DNA"/>
</dbReference>
<evidence type="ECO:0000256" key="2">
    <source>
        <dbReference type="ARBA" id="ARBA00008566"/>
    </source>
</evidence>
<feature type="transmembrane region" description="Helical" evidence="9">
    <location>
        <begin position="314"/>
        <end position="335"/>
    </location>
</feature>
<dbReference type="InterPro" id="IPR004695">
    <property type="entry name" value="SLAC1/Mae1/Ssu1/TehA"/>
</dbReference>
<feature type="transmembrane region" description="Helical" evidence="9">
    <location>
        <begin position="347"/>
        <end position="367"/>
    </location>
</feature>
<dbReference type="InterPro" id="IPR038665">
    <property type="entry name" value="Voltage-dep_anion_channel_sf"/>
</dbReference>
<sequence length="414" mass="46385">MGYLRHAVRHFSPAWFVVTMGTGGIAMLFHNYPYAYDSKPMEVFSTIFFFLNLFLFILFNVLIFSRIVIWPEIIPLIMYHPVHNLYIGSYPMGLATLIIVANSVLNAEWGWGGKPFFWFIWACWWYDVAVGFLCGFVLLHFMFTRQHHALNAANSLWALPAVALIVVASAGGVLATPLLSIDPWRAGLTLMVSAFLLVVGLTIGFIFYTLYMLRLILHGLPQGVNVLSGWVTLGISGQGGYAVLVLGQGFRAWIPVSYGYSSFMRGDTTGTTLDAICVYAGFILWAVTTMWFFYQLLAMSEILVHGGFPFSLPWWELIFPNVVYANLTIELAVVFDSTFFRVWGAMYATATLLLWIMVFVLTIPGVVNASIFDMPDIEQVDAAEKKAEEQRSLRGGELWEQSELERGGNDGTAS</sequence>
<keyword evidence="4" id="KW-1003">Cell membrane</keyword>
<dbReference type="AlphaFoldDB" id="A0A2H3JT28"/>
<name>A0A2H3JT28_WOLCO</name>
<feature type="transmembrane region" description="Helical" evidence="9">
    <location>
        <begin position="85"/>
        <end position="105"/>
    </location>
</feature>
<dbReference type="InterPro" id="IPR051629">
    <property type="entry name" value="Sulfite_efflux_TDT"/>
</dbReference>
<dbReference type="Proteomes" id="UP000218811">
    <property type="component" value="Unassembled WGS sequence"/>
</dbReference>
<keyword evidence="6 9" id="KW-1133">Transmembrane helix</keyword>
<evidence type="ECO:0000256" key="8">
    <source>
        <dbReference type="SAM" id="MobiDB-lite"/>
    </source>
</evidence>
<feature type="transmembrane region" description="Helical" evidence="9">
    <location>
        <begin position="12"/>
        <end position="32"/>
    </location>
</feature>
<dbReference type="OMA" id="YIPHCIM"/>
<proteinExistence type="inferred from homology"/>
<feature type="transmembrane region" description="Helical" evidence="9">
    <location>
        <begin position="241"/>
        <end position="260"/>
    </location>
</feature>
<evidence type="ECO:0000256" key="3">
    <source>
        <dbReference type="ARBA" id="ARBA00022448"/>
    </source>
</evidence>
<evidence type="ECO:0000256" key="5">
    <source>
        <dbReference type="ARBA" id="ARBA00022692"/>
    </source>
</evidence>